<evidence type="ECO:0000313" key="3">
    <source>
        <dbReference type="EMBL" id="ATC62935.1"/>
    </source>
</evidence>
<feature type="compositionally biased region" description="Basic and acidic residues" evidence="2">
    <location>
        <begin position="158"/>
        <end position="169"/>
    </location>
</feature>
<feature type="coiled-coil region" evidence="1">
    <location>
        <begin position="312"/>
        <end position="339"/>
    </location>
</feature>
<dbReference type="EMBL" id="CP023344">
    <property type="protein sequence ID" value="ATC62935.1"/>
    <property type="molecule type" value="Genomic_DNA"/>
</dbReference>
<feature type="compositionally biased region" description="Acidic residues" evidence="2">
    <location>
        <begin position="141"/>
        <end position="151"/>
    </location>
</feature>
<name>A0A290Q2P5_9BACT</name>
<feature type="region of interest" description="Disordered" evidence="2">
    <location>
        <begin position="130"/>
        <end position="203"/>
    </location>
</feature>
<feature type="compositionally biased region" description="Low complexity" evidence="2">
    <location>
        <begin position="8"/>
        <end position="27"/>
    </location>
</feature>
<organism evidence="3 4">
    <name type="scientific">Nibricoccus aquaticus</name>
    <dbReference type="NCBI Taxonomy" id="2576891"/>
    <lineage>
        <taxon>Bacteria</taxon>
        <taxon>Pseudomonadati</taxon>
        <taxon>Verrucomicrobiota</taxon>
        <taxon>Opitutia</taxon>
        <taxon>Opitutales</taxon>
        <taxon>Opitutaceae</taxon>
        <taxon>Nibricoccus</taxon>
    </lineage>
</organism>
<keyword evidence="1" id="KW-0175">Coiled coil</keyword>
<dbReference type="RefSeq" id="WP_096054570.1">
    <property type="nucleotide sequence ID" value="NZ_CP023344.1"/>
</dbReference>
<dbReference type="AlphaFoldDB" id="A0A290Q2P5"/>
<evidence type="ECO:0000256" key="2">
    <source>
        <dbReference type="SAM" id="MobiDB-lite"/>
    </source>
</evidence>
<evidence type="ECO:0000256" key="1">
    <source>
        <dbReference type="SAM" id="Coils"/>
    </source>
</evidence>
<evidence type="ECO:0000313" key="4">
    <source>
        <dbReference type="Proteomes" id="UP000217265"/>
    </source>
</evidence>
<proteinExistence type="predicted"/>
<reference evidence="3 4" key="1">
    <citation type="submission" date="2017-09" db="EMBL/GenBank/DDBJ databases">
        <title>Complete genome sequence of Verrucomicrobial strain HZ-65, isolated from freshwater.</title>
        <authorList>
            <person name="Choi A."/>
        </authorList>
    </citation>
    <scope>NUCLEOTIDE SEQUENCE [LARGE SCALE GENOMIC DNA]</scope>
    <source>
        <strain evidence="3 4">HZ-65</strain>
    </source>
</reference>
<dbReference type="KEGG" id="vbh:CMV30_02580"/>
<feature type="compositionally biased region" description="Low complexity" evidence="2">
    <location>
        <begin position="191"/>
        <end position="203"/>
    </location>
</feature>
<dbReference type="Proteomes" id="UP000217265">
    <property type="component" value="Chromosome"/>
</dbReference>
<gene>
    <name evidence="3" type="ORF">CMV30_02580</name>
</gene>
<keyword evidence="4" id="KW-1185">Reference proteome</keyword>
<sequence>MPGQKKNPSSSPRLRRPAASASVAKSAATRDAKSSRSRALLLIDNRPLQRAAWAEFHTARKRHEKAARDLHRHEEIDRPAYDAWLHRTFPVWVTTLRDLYAEVSTKSHQVRTVIFLAETTGRSLKKLWHEQKERAANPDAFNDEDDSDSNDPDSQKSSADHDPHDSSRDSDEDPFDDFFHDDPRSSRQSHRSASSAPAPGPSAKDIYRRLVQHLHPDRGGVWTPARQRLWHEVQQAWAAADADWLARLEVEWETANEVLGPDSPVSRLRRAITELIAARRDTERKLRKYRHSPHWRFTLSEKTRHLLHARTYANFRHDVEILQQQLNHLNRTIAAWEKDAPRKSRSR</sequence>
<feature type="region of interest" description="Disordered" evidence="2">
    <location>
        <begin position="1"/>
        <end position="36"/>
    </location>
</feature>
<dbReference type="OrthoDB" id="192014at2"/>
<accession>A0A290Q2P5</accession>
<protein>
    <submittedName>
        <fullName evidence="3">Uncharacterized protein</fullName>
    </submittedName>
</protein>